<dbReference type="Pfam" id="PF12937">
    <property type="entry name" value="F-box-like"/>
    <property type="match status" value="1"/>
</dbReference>
<evidence type="ECO:0000313" key="3">
    <source>
        <dbReference type="Proteomes" id="UP001383192"/>
    </source>
</evidence>
<dbReference type="SUPFAM" id="SSF52047">
    <property type="entry name" value="RNI-like"/>
    <property type="match status" value="1"/>
</dbReference>
<dbReference type="InterPro" id="IPR032675">
    <property type="entry name" value="LRR_dom_sf"/>
</dbReference>
<dbReference type="Proteomes" id="UP001383192">
    <property type="component" value="Unassembled WGS sequence"/>
</dbReference>
<gene>
    <name evidence="2" type="ORF">VNI00_002600</name>
</gene>
<evidence type="ECO:0000259" key="1">
    <source>
        <dbReference type="PROSITE" id="PS50181"/>
    </source>
</evidence>
<dbReference type="PROSITE" id="PS50181">
    <property type="entry name" value="FBOX"/>
    <property type="match status" value="1"/>
</dbReference>
<dbReference type="Gene3D" id="3.80.10.10">
    <property type="entry name" value="Ribonuclease Inhibitor"/>
    <property type="match status" value="2"/>
</dbReference>
<name>A0AAW0DWW9_9AGAR</name>
<dbReference type="InterPro" id="IPR011990">
    <property type="entry name" value="TPR-like_helical_dom_sf"/>
</dbReference>
<dbReference type="PANTHER" id="PTHR38926">
    <property type="entry name" value="F-BOX DOMAIN CONTAINING PROTEIN, EXPRESSED"/>
    <property type="match status" value="1"/>
</dbReference>
<dbReference type="AlphaFoldDB" id="A0AAW0DWW9"/>
<proteinExistence type="predicted"/>
<dbReference type="InterPro" id="IPR036047">
    <property type="entry name" value="F-box-like_dom_sf"/>
</dbReference>
<reference evidence="2 3" key="1">
    <citation type="submission" date="2024-01" db="EMBL/GenBank/DDBJ databases">
        <title>A draft genome for a cacao thread blight-causing isolate of Paramarasmius palmivorus.</title>
        <authorList>
            <person name="Baruah I.K."/>
            <person name="Bukari Y."/>
            <person name="Amoako-Attah I."/>
            <person name="Meinhardt L.W."/>
            <person name="Bailey B.A."/>
            <person name="Cohen S.P."/>
        </authorList>
    </citation>
    <scope>NUCLEOTIDE SEQUENCE [LARGE SCALE GENOMIC DNA]</scope>
    <source>
        <strain evidence="2 3">GH-12</strain>
    </source>
</reference>
<comment type="caution">
    <text evidence="2">The sequence shown here is derived from an EMBL/GenBank/DDBJ whole genome shotgun (WGS) entry which is preliminary data.</text>
</comment>
<dbReference type="Gene3D" id="1.25.40.10">
    <property type="entry name" value="Tetratricopeptide repeat domain"/>
    <property type="match status" value="1"/>
</dbReference>
<feature type="domain" description="F-box" evidence="1">
    <location>
        <begin position="128"/>
        <end position="178"/>
    </location>
</feature>
<sequence length="540" mass="61317">MEWKADFKRAVVSFKQGRLEESLGLMNKALQNGGDQQHVVYDSRAAIYEKMGKVREALMDAKSAIRLAPARWQSYARASRLFLQIRRFDEAQKMLDVALPKLSSADTQGRDALTSLENEVRETRRRYTCHIGTLPTELLAEIFQYLVDGDSTNALTVTRIGRHWRNVALNTPSLWQTLILSKKSPVRKCERWIQRSKGRITELRLLRALSNDLDWKPYHLRGIQWEHLRILRIEELDIAHFLETENIQFLPHLETLDIKDTAETMFRSHFIARWGPTVQHLSIEGTRSYAVLPFQNPYHSLLSLTLRRVRIDTLDNLYAVLELNPQLEVLCLEGMVETFDNRPKSDLTLPHLHTLEVSFCAPTVFTFLALPSLKKVYIRGGATIDAILKKLLDNGSQSIEELSIIGCALSSKLLIGLLSANPALESVTLNHLASTSNPVIEALASSQSDTILCPSLQHIDVSRCPDVSTGPLIRLVKSRLPANEHRSDEDESASPVAHPIRTLKVDGCPGIEAKFLPWFRERLESFSCVYATRKEASWKR</sequence>
<organism evidence="2 3">
    <name type="scientific">Paramarasmius palmivorus</name>
    <dbReference type="NCBI Taxonomy" id="297713"/>
    <lineage>
        <taxon>Eukaryota</taxon>
        <taxon>Fungi</taxon>
        <taxon>Dikarya</taxon>
        <taxon>Basidiomycota</taxon>
        <taxon>Agaricomycotina</taxon>
        <taxon>Agaricomycetes</taxon>
        <taxon>Agaricomycetidae</taxon>
        <taxon>Agaricales</taxon>
        <taxon>Marasmiineae</taxon>
        <taxon>Marasmiaceae</taxon>
        <taxon>Paramarasmius</taxon>
    </lineage>
</organism>
<protein>
    <recommendedName>
        <fullName evidence="1">F-box domain-containing protein</fullName>
    </recommendedName>
</protein>
<accession>A0AAW0DWW9</accession>
<dbReference type="SUPFAM" id="SSF81383">
    <property type="entry name" value="F-box domain"/>
    <property type="match status" value="1"/>
</dbReference>
<dbReference type="Gene3D" id="1.20.1280.50">
    <property type="match status" value="1"/>
</dbReference>
<keyword evidence="3" id="KW-1185">Reference proteome</keyword>
<dbReference type="InterPro" id="IPR001810">
    <property type="entry name" value="F-box_dom"/>
</dbReference>
<dbReference type="EMBL" id="JAYKXP010000006">
    <property type="protein sequence ID" value="KAK7056883.1"/>
    <property type="molecule type" value="Genomic_DNA"/>
</dbReference>
<dbReference type="PANTHER" id="PTHR38926:SF5">
    <property type="entry name" value="F-BOX AND LEUCINE-RICH REPEAT PROTEIN 6"/>
    <property type="match status" value="1"/>
</dbReference>
<dbReference type="SUPFAM" id="SSF48452">
    <property type="entry name" value="TPR-like"/>
    <property type="match status" value="1"/>
</dbReference>
<evidence type="ECO:0000313" key="2">
    <source>
        <dbReference type="EMBL" id="KAK7056883.1"/>
    </source>
</evidence>